<dbReference type="Proteomes" id="UP000274556">
    <property type="component" value="Unassembled WGS sequence"/>
</dbReference>
<dbReference type="InterPro" id="IPR050101">
    <property type="entry name" value="CinA"/>
</dbReference>
<feature type="domain" description="MoaB/Mog" evidence="1">
    <location>
        <begin position="13"/>
        <end position="173"/>
    </location>
</feature>
<sequence>MSTHQHRPPTAFGLIVIGDEILKGSRVDAHLRAFKEMVGERGHELAWHWLLPDDPEVLVAHLRFSLGRQDPVFVCGGIGATPDDHTRACAATAVGLDLMRHPEAKALLEEKFGAEVYPNRILMADLPAGCDLIPNPINRIPGFSLRGHWFLPGFPQMAWPMAQWVLDRFYGVSDLVQERAFELFDTPESSLIPVMRDLGDRFPELKLFSLPHLGDDAHIRLGFRGRSGIEAAMDALRERLERDGIPYREAAPDTLHP</sequence>
<accession>A0A495VCJ5</accession>
<dbReference type="CDD" id="cd00885">
    <property type="entry name" value="cinA"/>
    <property type="match status" value="1"/>
</dbReference>
<dbReference type="EMBL" id="RBXL01000001">
    <property type="protein sequence ID" value="RKT46107.1"/>
    <property type="molecule type" value="Genomic_DNA"/>
</dbReference>
<evidence type="ECO:0000313" key="2">
    <source>
        <dbReference type="EMBL" id="RKT46107.1"/>
    </source>
</evidence>
<dbReference type="InterPro" id="IPR036425">
    <property type="entry name" value="MoaB/Mog-like_dom_sf"/>
</dbReference>
<dbReference type="Gene3D" id="3.40.980.10">
    <property type="entry name" value="MoaB/Mog-like domain"/>
    <property type="match status" value="1"/>
</dbReference>
<dbReference type="OrthoDB" id="9801454at2"/>
<protein>
    <submittedName>
        <fullName evidence="2">Molybdopterin-biosynthesis enzyme MoeA-like protein</fullName>
    </submittedName>
</protein>
<evidence type="ECO:0000259" key="1">
    <source>
        <dbReference type="SMART" id="SM00852"/>
    </source>
</evidence>
<proteinExistence type="predicted"/>
<evidence type="ECO:0000313" key="3">
    <source>
        <dbReference type="Proteomes" id="UP000274556"/>
    </source>
</evidence>
<organism evidence="2 3">
    <name type="scientific">Thiocapsa rosea</name>
    <dbReference type="NCBI Taxonomy" id="69360"/>
    <lineage>
        <taxon>Bacteria</taxon>
        <taxon>Pseudomonadati</taxon>
        <taxon>Pseudomonadota</taxon>
        <taxon>Gammaproteobacteria</taxon>
        <taxon>Chromatiales</taxon>
        <taxon>Chromatiaceae</taxon>
        <taxon>Thiocapsa</taxon>
    </lineage>
</organism>
<dbReference type="Pfam" id="PF00994">
    <property type="entry name" value="MoCF_biosynth"/>
    <property type="match status" value="1"/>
</dbReference>
<dbReference type="PANTHER" id="PTHR13939:SF0">
    <property type="entry name" value="NMN AMIDOHYDROLASE-LIKE PROTEIN YFAY"/>
    <property type="match status" value="1"/>
</dbReference>
<dbReference type="SUPFAM" id="SSF53218">
    <property type="entry name" value="Molybdenum cofactor biosynthesis proteins"/>
    <property type="match status" value="1"/>
</dbReference>
<dbReference type="SMART" id="SM00852">
    <property type="entry name" value="MoCF_biosynth"/>
    <property type="match status" value="1"/>
</dbReference>
<dbReference type="AlphaFoldDB" id="A0A495VCJ5"/>
<keyword evidence="3" id="KW-1185">Reference proteome</keyword>
<gene>
    <name evidence="2" type="ORF">BDD21_3605</name>
</gene>
<dbReference type="PANTHER" id="PTHR13939">
    <property type="entry name" value="NICOTINAMIDE-NUCLEOTIDE AMIDOHYDROLASE PNCC"/>
    <property type="match status" value="1"/>
</dbReference>
<dbReference type="RefSeq" id="WP_120798272.1">
    <property type="nucleotide sequence ID" value="NZ_RBXL01000001.1"/>
</dbReference>
<comment type="caution">
    <text evidence="2">The sequence shown here is derived from an EMBL/GenBank/DDBJ whole genome shotgun (WGS) entry which is preliminary data.</text>
</comment>
<dbReference type="InterPro" id="IPR001453">
    <property type="entry name" value="MoaB/Mog_dom"/>
</dbReference>
<name>A0A495VCJ5_9GAMM</name>
<reference evidence="2 3" key="1">
    <citation type="submission" date="2018-10" db="EMBL/GenBank/DDBJ databases">
        <title>Genomic Encyclopedia of Archaeal and Bacterial Type Strains, Phase II (KMG-II): from individual species to whole genera.</title>
        <authorList>
            <person name="Goeker M."/>
        </authorList>
    </citation>
    <scope>NUCLEOTIDE SEQUENCE [LARGE SCALE GENOMIC DNA]</scope>
    <source>
        <strain evidence="2 3">DSM 235</strain>
    </source>
</reference>